<reference evidence="3" key="1">
    <citation type="journal article" date="2014" name="Int. J. Syst. Evol. Microbiol.">
        <title>Complete genome sequence of Corynebacterium casei LMG S-19264T (=DSM 44701T), isolated from a smear-ripened cheese.</title>
        <authorList>
            <consortium name="US DOE Joint Genome Institute (JGI-PGF)"/>
            <person name="Walter F."/>
            <person name="Albersmeier A."/>
            <person name="Kalinowski J."/>
            <person name="Ruckert C."/>
        </authorList>
    </citation>
    <scope>NUCLEOTIDE SEQUENCE</scope>
    <source>
        <strain evidence="3">CGMCC 4.7312</strain>
    </source>
</reference>
<evidence type="ECO:0000313" key="3">
    <source>
        <dbReference type="EMBL" id="GGM20585.1"/>
    </source>
</evidence>
<accession>A0A917TF31</accession>
<reference evidence="3" key="2">
    <citation type="submission" date="2020-09" db="EMBL/GenBank/DDBJ databases">
        <authorList>
            <person name="Sun Q."/>
            <person name="Zhou Y."/>
        </authorList>
    </citation>
    <scope>NUCLEOTIDE SEQUENCE</scope>
    <source>
        <strain evidence="3">CGMCC 4.7312</strain>
    </source>
</reference>
<dbReference type="SUPFAM" id="SSF46785">
    <property type="entry name" value="Winged helix' DNA-binding domain"/>
    <property type="match status" value="1"/>
</dbReference>
<organism evidence="3 4">
    <name type="scientific">Micromonospora sonchi</name>
    <dbReference type="NCBI Taxonomy" id="1763543"/>
    <lineage>
        <taxon>Bacteria</taxon>
        <taxon>Bacillati</taxon>
        <taxon>Actinomycetota</taxon>
        <taxon>Actinomycetes</taxon>
        <taxon>Micromonosporales</taxon>
        <taxon>Micromonosporaceae</taxon>
        <taxon>Micromonospora</taxon>
    </lineage>
</organism>
<evidence type="ECO:0000313" key="4">
    <source>
        <dbReference type="Proteomes" id="UP000608890"/>
    </source>
</evidence>
<dbReference type="InterPro" id="IPR036390">
    <property type="entry name" value="WH_DNA-bd_sf"/>
</dbReference>
<dbReference type="Pfam" id="PF03551">
    <property type="entry name" value="PadR"/>
    <property type="match status" value="1"/>
</dbReference>
<dbReference type="Pfam" id="PF10400">
    <property type="entry name" value="Vir_act_alpha_C"/>
    <property type="match status" value="1"/>
</dbReference>
<proteinExistence type="predicted"/>
<dbReference type="Proteomes" id="UP000608890">
    <property type="component" value="Unassembled WGS sequence"/>
</dbReference>
<dbReference type="InterPro" id="IPR018309">
    <property type="entry name" value="Tscrpt_reg_PadR_C"/>
</dbReference>
<evidence type="ECO:0000259" key="1">
    <source>
        <dbReference type="Pfam" id="PF03551"/>
    </source>
</evidence>
<dbReference type="PANTHER" id="PTHR43252:SF4">
    <property type="entry name" value="TRANSCRIPTIONAL REGULATORY PROTEIN"/>
    <property type="match status" value="1"/>
</dbReference>
<dbReference type="InterPro" id="IPR005149">
    <property type="entry name" value="Tscrpt_reg_PadR_N"/>
</dbReference>
<keyword evidence="4" id="KW-1185">Reference proteome</keyword>
<dbReference type="InterPro" id="IPR036388">
    <property type="entry name" value="WH-like_DNA-bd_sf"/>
</dbReference>
<dbReference type="AlphaFoldDB" id="A0A917TF31"/>
<gene>
    <name evidence="3" type="ORF">GCM10011608_01460</name>
</gene>
<comment type="caution">
    <text evidence="3">The sequence shown here is derived from an EMBL/GenBank/DDBJ whole genome shotgun (WGS) entry which is preliminary data.</text>
</comment>
<sequence length="191" mass="20762">MGGETVKSWTSALQSGSVRGMAESGVNPTAAALLGLLHEGPMTGGQLMAAAERRLAPYWSMTRSQVYRELPVLAERGFVRLGKPGPRMSQPYAITAAGKRTFSRWLAEDPGRDTIRNPIALRVAFGQLHSSNQLKNLQAAANEYHTEALSRVREQVKNAKKEGATFDASALEFAVAYHRAALTWLKNVPLG</sequence>
<protein>
    <submittedName>
        <fullName evidence="3">PadR family transcriptional regulator</fullName>
    </submittedName>
</protein>
<feature type="domain" description="Transcription regulator PadR N-terminal" evidence="1">
    <location>
        <begin position="33"/>
        <end position="103"/>
    </location>
</feature>
<dbReference type="PANTHER" id="PTHR43252">
    <property type="entry name" value="TRANSCRIPTIONAL REGULATOR YQJI"/>
    <property type="match status" value="1"/>
</dbReference>
<dbReference type="EMBL" id="BMNB01000001">
    <property type="protein sequence ID" value="GGM20585.1"/>
    <property type="molecule type" value="Genomic_DNA"/>
</dbReference>
<dbReference type="Gene3D" id="1.10.10.10">
    <property type="entry name" value="Winged helix-like DNA-binding domain superfamily/Winged helix DNA-binding domain"/>
    <property type="match status" value="1"/>
</dbReference>
<name>A0A917TF31_9ACTN</name>
<evidence type="ECO:0000259" key="2">
    <source>
        <dbReference type="Pfam" id="PF10400"/>
    </source>
</evidence>
<feature type="domain" description="Transcription regulator PadR C-terminal" evidence="2">
    <location>
        <begin position="115"/>
        <end position="187"/>
    </location>
</feature>